<dbReference type="PANTHER" id="PTHR42771">
    <property type="entry name" value="IRON(3+)-HYDROXAMATE IMPORT ATP-BINDING PROTEIN FHUC"/>
    <property type="match status" value="1"/>
</dbReference>
<keyword evidence="6" id="KW-0406">Ion transport</keyword>
<comment type="subcellular location">
    <subcellularLocation>
        <location evidence="1">Cell membrane</location>
        <topology evidence="1">Peripheral membrane protein</topology>
    </subcellularLocation>
</comment>
<dbReference type="RefSeq" id="WP_386044544.1">
    <property type="nucleotide sequence ID" value="NZ_JBHUIO010000005.1"/>
</dbReference>
<feature type="domain" description="AAA+ ATPase" evidence="8">
    <location>
        <begin position="37"/>
        <end position="228"/>
    </location>
</feature>
<keyword evidence="10" id="KW-1185">Reference proteome</keyword>
<evidence type="ECO:0000256" key="1">
    <source>
        <dbReference type="ARBA" id="ARBA00004202"/>
    </source>
</evidence>
<reference evidence="10" key="1">
    <citation type="journal article" date="2019" name="Int. J. Syst. Evol. Microbiol.">
        <title>The Global Catalogue of Microorganisms (GCM) 10K type strain sequencing project: providing services to taxonomists for standard genome sequencing and annotation.</title>
        <authorList>
            <consortium name="The Broad Institute Genomics Platform"/>
            <consortium name="The Broad Institute Genome Sequencing Center for Infectious Disease"/>
            <person name="Wu L."/>
            <person name="Ma J."/>
        </authorList>
    </citation>
    <scope>NUCLEOTIDE SEQUENCE [LARGE SCALE GENOMIC DNA]</scope>
    <source>
        <strain evidence="10">CGMCC 1.13574</strain>
    </source>
</reference>
<dbReference type="InterPro" id="IPR003593">
    <property type="entry name" value="AAA+_ATPase"/>
</dbReference>
<keyword evidence="5" id="KW-0408">Iron</keyword>
<keyword evidence="7" id="KW-0472">Membrane</keyword>
<dbReference type="Pfam" id="PF13476">
    <property type="entry name" value="AAA_23"/>
    <property type="match status" value="1"/>
</dbReference>
<dbReference type="PANTHER" id="PTHR42771:SF2">
    <property type="entry name" value="IRON(3+)-HYDROXAMATE IMPORT ATP-BINDING PROTEIN FHUC"/>
    <property type="match status" value="1"/>
</dbReference>
<dbReference type="Pfam" id="PF13175">
    <property type="entry name" value="AAA_15"/>
    <property type="match status" value="1"/>
</dbReference>
<sequence length="253" mass="29448">MFLRDIQFLWDRVPSRERSGYPFHLPAYQGLERLELHQPITFFIGENGTGKSTLLEAIASLCEFPKSGGEMQAEEHSEAHDFPLDQVLRLSWMPKVRNGFFLRSETFYNFATLLERRERDIDFMGNPYGRYGGKSLHQRSHGESFLALFQNRFQERGNAIYLLDEPEAALSPMRQLTFLRVMKTLVDTKRAQFIICTHSPILLGYPGADIFSFDEAPIRKVAYEDTPHYTVTKSFMNRRDVMLRELFEDCNGE</sequence>
<dbReference type="SUPFAM" id="SSF52540">
    <property type="entry name" value="P-loop containing nucleoside triphosphate hydrolases"/>
    <property type="match status" value="1"/>
</dbReference>
<dbReference type="InterPro" id="IPR041685">
    <property type="entry name" value="AAA_GajA/Old/RecF-like"/>
</dbReference>
<gene>
    <name evidence="9" type="ORF">ACFSOY_05310</name>
</gene>
<evidence type="ECO:0000256" key="2">
    <source>
        <dbReference type="ARBA" id="ARBA00022448"/>
    </source>
</evidence>
<evidence type="ECO:0000256" key="3">
    <source>
        <dbReference type="ARBA" id="ARBA00022475"/>
    </source>
</evidence>
<protein>
    <submittedName>
        <fullName evidence="9">AAA family ATPase</fullName>
    </submittedName>
</protein>
<proteinExistence type="predicted"/>
<dbReference type="InterPro" id="IPR051535">
    <property type="entry name" value="Siderophore_ABC-ATPase"/>
</dbReference>
<dbReference type="SMART" id="SM00382">
    <property type="entry name" value="AAA"/>
    <property type="match status" value="1"/>
</dbReference>
<dbReference type="CDD" id="cd00267">
    <property type="entry name" value="ABC_ATPase"/>
    <property type="match status" value="1"/>
</dbReference>
<evidence type="ECO:0000313" key="9">
    <source>
        <dbReference type="EMBL" id="MFD2169413.1"/>
    </source>
</evidence>
<evidence type="ECO:0000259" key="8">
    <source>
        <dbReference type="SMART" id="SM00382"/>
    </source>
</evidence>
<evidence type="ECO:0000256" key="4">
    <source>
        <dbReference type="ARBA" id="ARBA00022496"/>
    </source>
</evidence>
<evidence type="ECO:0000313" key="10">
    <source>
        <dbReference type="Proteomes" id="UP001597343"/>
    </source>
</evidence>
<dbReference type="Gene3D" id="3.40.50.300">
    <property type="entry name" value="P-loop containing nucleotide triphosphate hydrolases"/>
    <property type="match status" value="2"/>
</dbReference>
<dbReference type="Proteomes" id="UP001597343">
    <property type="component" value="Unassembled WGS sequence"/>
</dbReference>
<evidence type="ECO:0000256" key="7">
    <source>
        <dbReference type="ARBA" id="ARBA00023136"/>
    </source>
</evidence>
<organism evidence="9 10">
    <name type="scientific">Tumebacillus lipolyticus</name>
    <dbReference type="NCBI Taxonomy" id="1280370"/>
    <lineage>
        <taxon>Bacteria</taxon>
        <taxon>Bacillati</taxon>
        <taxon>Bacillota</taxon>
        <taxon>Bacilli</taxon>
        <taxon>Bacillales</taxon>
        <taxon>Alicyclobacillaceae</taxon>
        <taxon>Tumebacillus</taxon>
    </lineage>
</organism>
<evidence type="ECO:0000256" key="6">
    <source>
        <dbReference type="ARBA" id="ARBA00023065"/>
    </source>
</evidence>
<keyword evidence="3" id="KW-1003">Cell membrane</keyword>
<evidence type="ECO:0000256" key="5">
    <source>
        <dbReference type="ARBA" id="ARBA00023004"/>
    </source>
</evidence>
<comment type="caution">
    <text evidence="9">The sequence shown here is derived from an EMBL/GenBank/DDBJ whole genome shotgun (WGS) entry which is preliminary data.</text>
</comment>
<keyword evidence="4" id="KW-0410">Iron transport</keyword>
<dbReference type="InterPro" id="IPR027417">
    <property type="entry name" value="P-loop_NTPase"/>
</dbReference>
<accession>A0ABW4ZUJ3</accession>
<dbReference type="EMBL" id="JBHUIO010000005">
    <property type="protein sequence ID" value="MFD2169413.1"/>
    <property type="molecule type" value="Genomic_DNA"/>
</dbReference>
<dbReference type="InterPro" id="IPR038729">
    <property type="entry name" value="Rad50/SbcC_AAA"/>
</dbReference>
<keyword evidence="2" id="KW-0813">Transport</keyword>
<name>A0ABW4ZUJ3_9BACL</name>